<dbReference type="InterPro" id="IPR036388">
    <property type="entry name" value="WH-like_DNA-bd_sf"/>
</dbReference>
<dbReference type="Gene3D" id="1.10.10.10">
    <property type="entry name" value="Winged helix-like DNA-binding domain superfamily/Winged helix DNA-binding domain"/>
    <property type="match status" value="1"/>
</dbReference>
<evidence type="ECO:0000256" key="1">
    <source>
        <dbReference type="ARBA" id="ARBA00010641"/>
    </source>
</evidence>
<dbReference type="Pfam" id="PF08281">
    <property type="entry name" value="Sigma70_r4_2"/>
    <property type="match status" value="1"/>
</dbReference>
<dbReference type="SUPFAM" id="SSF88946">
    <property type="entry name" value="Sigma2 domain of RNA polymerase sigma factors"/>
    <property type="match status" value="1"/>
</dbReference>
<dbReference type="Pfam" id="PF04542">
    <property type="entry name" value="Sigma70_r2"/>
    <property type="match status" value="1"/>
</dbReference>
<dbReference type="EMBL" id="CP002961">
    <property type="protein sequence ID" value="AFK05120.1"/>
    <property type="molecule type" value="Genomic_DNA"/>
</dbReference>
<dbReference type="PANTHER" id="PTHR43133">
    <property type="entry name" value="RNA POLYMERASE ECF-TYPE SIGMA FACTO"/>
    <property type="match status" value="1"/>
</dbReference>
<dbReference type="InterPro" id="IPR014284">
    <property type="entry name" value="RNA_pol_sigma-70_dom"/>
</dbReference>
<reference evidence="7 8" key="1">
    <citation type="submission" date="2011-07" db="EMBL/GenBank/DDBJ databases">
        <title>The complete genome of chromosome of Emticicia oligotrophica DSM 17448.</title>
        <authorList>
            <consortium name="US DOE Joint Genome Institute (JGI-PGF)"/>
            <person name="Lucas S."/>
            <person name="Han J."/>
            <person name="Lapidus A."/>
            <person name="Bruce D."/>
            <person name="Goodwin L."/>
            <person name="Pitluck S."/>
            <person name="Peters L."/>
            <person name="Kyrpides N."/>
            <person name="Mavromatis K."/>
            <person name="Ivanova N."/>
            <person name="Ovchinnikova G."/>
            <person name="Teshima H."/>
            <person name="Detter J.C."/>
            <person name="Tapia R."/>
            <person name="Han C."/>
            <person name="Land M."/>
            <person name="Hauser L."/>
            <person name="Markowitz V."/>
            <person name="Cheng J.-F."/>
            <person name="Hugenholtz P."/>
            <person name="Woyke T."/>
            <person name="Wu D."/>
            <person name="Tindall B."/>
            <person name="Pomrenke H."/>
            <person name="Brambilla E."/>
            <person name="Klenk H.-P."/>
            <person name="Eisen J.A."/>
        </authorList>
    </citation>
    <scope>NUCLEOTIDE SEQUENCE [LARGE SCALE GENOMIC DNA]</scope>
    <source>
        <strain evidence="7 8">DSM 17448</strain>
    </source>
</reference>
<gene>
    <name evidence="7" type="ordered locus">Emtol_3995</name>
</gene>
<dbReference type="NCBIfam" id="TIGR02937">
    <property type="entry name" value="sigma70-ECF"/>
    <property type="match status" value="1"/>
</dbReference>
<comment type="similarity">
    <text evidence="1">Belongs to the sigma-70 factor family. ECF subfamily.</text>
</comment>
<dbReference type="InterPro" id="IPR013249">
    <property type="entry name" value="RNA_pol_sigma70_r4_t2"/>
</dbReference>
<proteinExistence type="inferred from homology"/>
<feature type="domain" description="RNA polymerase sigma-70 region 2" evidence="5">
    <location>
        <begin position="24"/>
        <end position="89"/>
    </location>
</feature>
<dbReference type="Proteomes" id="UP000002875">
    <property type="component" value="Chromosome"/>
</dbReference>
<evidence type="ECO:0000259" key="6">
    <source>
        <dbReference type="Pfam" id="PF08281"/>
    </source>
</evidence>
<evidence type="ECO:0000259" key="5">
    <source>
        <dbReference type="Pfam" id="PF04542"/>
    </source>
</evidence>
<name>A0ABM5N6I5_EMTOG</name>
<dbReference type="InterPro" id="IPR013324">
    <property type="entry name" value="RNA_pol_sigma_r3/r4-like"/>
</dbReference>
<evidence type="ECO:0000256" key="3">
    <source>
        <dbReference type="ARBA" id="ARBA00023082"/>
    </source>
</evidence>
<keyword evidence="8" id="KW-1185">Reference proteome</keyword>
<evidence type="ECO:0000256" key="4">
    <source>
        <dbReference type="ARBA" id="ARBA00023163"/>
    </source>
</evidence>
<dbReference type="PANTHER" id="PTHR43133:SF46">
    <property type="entry name" value="RNA POLYMERASE SIGMA-70 FACTOR ECF SUBFAMILY"/>
    <property type="match status" value="1"/>
</dbReference>
<dbReference type="InterPro" id="IPR039425">
    <property type="entry name" value="RNA_pol_sigma-70-like"/>
</dbReference>
<keyword evidence="4" id="KW-0804">Transcription</keyword>
<evidence type="ECO:0000313" key="8">
    <source>
        <dbReference type="Proteomes" id="UP000002875"/>
    </source>
</evidence>
<protein>
    <submittedName>
        <fullName evidence="7">RNA polymerase, sigma-24 subunit, ECF subfamily</fullName>
    </submittedName>
</protein>
<dbReference type="InterPro" id="IPR007627">
    <property type="entry name" value="RNA_pol_sigma70_r2"/>
</dbReference>
<evidence type="ECO:0000256" key="2">
    <source>
        <dbReference type="ARBA" id="ARBA00023015"/>
    </source>
</evidence>
<evidence type="ECO:0000313" key="7">
    <source>
        <dbReference type="EMBL" id="AFK05120.1"/>
    </source>
</evidence>
<sequence length="178" mass="20471">MNSNSLMEIVEGCLNGKESAMKKFYEHFHGFALSVCMSYCDNRDDALEIMNDGFLKVFKSLDKVESIERLKPWIRRIMINVAIDHFRRNIKNQTTSLPENIIETNFGDTSIYAKLTSEDIMNAVQSLPTNYRLVFNLYAVEGYSHKEIGEMLKMAESTSRANLSLANGLLREKLRKML</sequence>
<dbReference type="SUPFAM" id="SSF88659">
    <property type="entry name" value="Sigma3 and sigma4 domains of RNA polymerase sigma factors"/>
    <property type="match status" value="1"/>
</dbReference>
<organism evidence="7 8">
    <name type="scientific">Emticicia oligotrophica (strain DSM 17448 / CIP 109782 / MTCC 6937 / GPTSA100-15)</name>
    <dbReference type="NCBI Taxonomy" id="929562"/>
    <lineage>
        <taxon>Bacteria</taxon>
        <taxon>Pseudomonadati</taxon>
        <taxon>Bacteroidota</taxon>
        <taxon>Cytophagia</taxon>
        <taxon>Cytophagales</taxon>
        <taxon>Leadbetterellaceae</taxon>
        <taxon>Emticicia</taxon>
    </lineage>
</organism>
<keyword evidence="2" id="KW-0805">Transcription regulation</keyword>
<accession>A0ABM5N6I5</accession>
<dbReference type="Gene3D" id="1.10.1740.10">
    <property type="match status" value="1"/>
</dbReference>
<dbReference type="InterPro" id="IPR013325">
    <property type="entry name" value="RNA_pol_sigma_r2"/>
</dbReference>
<keyword evidence="3" id="KW-0731">Sigma factor</keyword>
<feature type="domain" description="RNA polymerase sigma factor 70 region 4 type 2" evidence="6">
    <location>
        <begin position="118"/>
        <end position="166"/>
    </location>
</feature>